<evidence type="ECO:0000313" key="1">
    <source>
        <dbReference type="EMBL" id="TQL76995.1"/>
    </source>
</evidence>
<comment type="caution">
    <text evidence="1">The sequence shown here is derived from an EMBL/GenBank/DDBJ whole genome shotgun (WGS) entry which is preliminary data.</text>
</comment>
<dbReference type="RefSeq" id="WP_142039228.1">
    <property type="nucleotide sequence ID" value="NZ_JBHTGS010000001.1"/>
</dbReference>
<gene>
    <name evidence="1" type="ORF">FB566_2539</name>
</gene>
<organism evidence="1 2">
    <name type="scientific">Stackebrandtia endophytica</name>
    <dbReference type="NCBI Taxonomy" id="1496996"/>
    <lineage>
        <taxon>Bacteria</taxon>
        <taxon>Bacillati</taxon>
        <taxon>Actinomycetota</taxon>
        <taxon>Actinomycetes</taxon>
        <taxon>Glycomycetales</taxon>
        <taxon>Glycomycetaceae</taxon>
        <taxon>Stackebrandtia</taxon>
    </lineage>
</organism>
<dbReference type="InParanoid" id="A0A543AWN9"/>
<name>A0A543AWN9_9ACTN</name>
<dbReference type="EMBL" id="VFOW01000001">
    <property type="protein sequence ID" value="TQL76995.1"/>
    <property type="molecule type" value="Genomic_DNA"/>
</dbReference>
<accession>A0A543AWN9</accession>
<protein>
    <submittedName>
        <fullName evidence="1">Uncharacterized protein</fullName>
    </submittedName>
</protein>
<dbReference type="OrthoDB" id="4568424at2"/>
<proteinExistence type="predicted"/>
<reference evidence="1 2" key="1">
    <citation type="submission" date="2019-06" db="EMBL/GenBank/DDBJ databases">
        <title>Sequencing the genomes of 1000 actinobacteria strains.</title>
        <authorList>
            <person name="Klenk H.-P."/>
        </authorList>
    </citation>
    <scope>NUCLEOTIDE SEQUENCE [LARGE SCALE GENOMIC DNA]</scope>
    <source>
        <strain evidence="1 2">DSM 45928</strain>
    </source>
</reference>
<sequence>MCVSAGAAEFSSTIIYSGRRDHPEHGLIHVLGYQNSAVNLAPGPNAMLLHVPTRQLRPDQFISIDRDREVLSRMGRMVDRSSSVSRAASMDWMSGDVHVFDHDLYTVVVADDPLRIPDALSRVEPRKRPDLTADLLEFYSIMYSNHVMVLCCFDNADVRESAPILLWYRPTDPDRLVMPAIDAHTGRPPLLGAPVRRDHVLVFGTDAAADGWGTSMTYPRRLRRKTRSFLPDAVGGFSLSSLQVSTGTPHPLAFNGDFAIAHTNLLEARLDRVVLATPDGS</sequence>
<keyword evidence="2" id="KW-1185">Reference proteome</keyword>
<dbReference type="Proteomes" id="UP000317043">
    <property type="component" value="Unassembled WGS sequence"/>
</dbReference>
<dbReference type="AlphaFoldDB" id="A0A543AWN9"/>
<evidence type="ECO:0000313" key="2">
    <source>
        <dbReference type="Proteomes" id="UP000317043"/>
    </source>
</evidence>